<keyword evidence="1" id="KW-1133">Transmembrane helix</keyword>
<evidence type="ECO:0000313" key="3">
    <source>
        <dbReference type="EMBL" id="MBJ7543122.1"/>
    </source>
</evidence>
<proteinExistence type="predicted"/>
<feature type="transmembrane region" description="Helical" evidence="1">
    <location>
        <begin position="154"/>
        <end position="173"/>
    </location>
</feature>
<organism evidence="3 4">
    <name type="scientific">Rhodomicrobium udaipurense</name>
    <dbReference type="NCBI Taxonomy" id="1202716"/>
    <lineage>
        <taxon>Bacteria</taxon>
        <taxon>Pseudomonadati</taxon>
        <taxon>Pseudomonadota</taxon>
        <taxon>Alphaproteobacteria</taxon>
        <taxon>Hyphomicrobiales</taxon>
        <taxon>Hyphomicrobiaceae</taxon>
        <taxon>Rhodomicrobium</taxon>
    </lineage>
</organism>
<feature type="transmembrane region" description="Helical" evidence="1">
    <location>
        <begin position="46"/>
        <end position="76"/>
    </location>
</feature>
<gene>
    <name evidence="3" type="ORF">JDN41_06065</name>
</gene>
<accession>A0A8I1G9Q1</accession>
<evidence type="ECO:0000256" key="1">
    <source>
        <dbReference type="SAM" id="Phobius"/>
    </source>
</evidence>
<evidence type="ECO:0000259" key="2">
    <source>
        <dbReference type="Pfam" id="PF09835"/>
    </source>
</evidence>
<dbReference type="AlphaFoldDB" id="A0A8I1G9Q1"/>
<dbReference type="Proteomes" id="UP000623250">
    <property type="component" value="Unassembled WGS sequence"/>
</dbReference>
<dbReference type="RefSeq" id="WP_037235104.1">
    <property type="nucleotide sequence ID" value="NZ_JAEMUK010000011.1"/>
</dbReference>
<protein>
    <submittedName>
        <fullName evidence="3">DUF2062 domain-containing protein</fullName>
    </submittedName>
</protein>
<reference evidence="3 4" key="1">
    <citation type="submission" date="2020-12" db="EMBL/GenBank/DDBJ databases">
        <title>Revised draft genomes of Rhodomicrobium vannielii ATCC 17100 and Rhodomicrobium udaipurense JA643.</title>
        <authorList>
            <person name="Conners E.M."/>
            <person name="Davenport E.J."/>
            <person name="Bose A."/>
        </authorList>
    </citation>
    <scope>NUCLEOTIDE SEQUENCE [LARGE SCALE GENOMIC DNA]</scope>
    <source>
        <strain evidence="3 4">JA643</strain>
    </source>
</reference>
<keyword evidence="1" id="KW-0812">Transmembrane</keyword>
<dbReference type="PANTHER" id="PTHR40547:SF1">
    <property type="entry name" value="SLL0298 PROTEIN"/>
    <property type="match status" value="1"/>
</dbReference>
<dbReference type="Pfam" id="PF09835">
    <property type="entry name" value="DUF2062"/>
    <property type="match status" value="1"/>
</dbReference>
<feature type="transmembrane region" description="Helical" evidence="1">
    <location>
        <begin position="88"/>
        <end position="110"/>
    </location>
</feature>
<dbReference type="InterPro" id="IPR018639">
    <property type="entry name" value="DUF2062"/>
</dbReference>
<comment type="caution">
    <text evidence="3">The sequence shown here is derived from an EMBL/GenBank/DDBJ whole genome shotgun (WGS) entry which is preliminary data.</text>
</comment>
<evidence type="ECO:0000313" key="4">
    <source>
        <dbReference type="Proteomes" id="UP000623250"/>
    </source>
</evidence>
<dbReference type="EMBL" id="JAEMUK010000011">
    <property type="protein sequence ID" value="MBJ7543122.1"/>
    <property type="molecule type" value="Genomic_DNA"/>
</dbReference>
<dbReference type="PANTHER" id="PTHR40547">
    <property type="entry name" value="SLL0298 PROTEIN"/>
    <property type="match status" value="1"/>
</dbReference>
<keyword evidence="1" id="KW-0472">Membrane</keyword>
<keyword evidence="4" id="KW-1185">Reference proteome</keyword>
<feature type="domain" description="DUF2062" evidence="2">
    <location>
        <begin position="27"/>
        <end position="184"/>
    </location>
</feature>
<sequence length="196" mass="21164">MLFKRKEPLSIGRRVRNALWPTRSFDRSMRYMFYRLARIKSTPHSIALGCAAGVFAIFTPFFGFQMLLAAVLAVVLRGNVFASQVGTFAGNPITYPLIWVSTFTLGSIFLGNPANADLSHFQSGAQALGESLTSGSPDSIATAVQGLWPVLKPMALGALVLGGAISAVIYVFIRRLLELQKSAQRSVPAKTAASLR</sequence>
<name>A0A8I1G9Q1_9HYPH</name>